<evidence type="ECO:0000313" key="1">
    <source>
        <dbReference type="EMBL" id="MDN5215394.1"/>
    </source>
</evidence>
<dbReference type="Proteomes" id="UP001172083">
    <property type="component" value="Unassembled WGS sequence"/>
</dbReference>
<keyword evidence="2" id="KW-1185">Reference proteome</keyword>
<reference evidence="1" key="1">
    <citation type="submission" date="2023-06" db="EMBL/GenBank/DDBJ databases">
        <title>Genomic of Agaribacillus aureum.</title>
        <authorList>
            <person name="Wang G."/>
        </authorList>
    </citation>
    <scope>NUCLEOTIDE SEQUENCE</scope>
    <source>
        <strain evidence="1">BMA12</strain>
    </source>
</reference>
<dbReference type="SUPFAM" id="SSF109854">
    <property type="entry name" value="DinB/YfiT-like putative metalloenzymes"/>
    <property type="match status" value="1"/>
</dbReference>
<proteinExistence type="predicted"/>
<evidence type="ECO:0000313" key="2">
    <source>
        <dbReference type="Proteomes" id="UP001172083"/>
    </source>
</evidence>
<dbReference type="EMBL" id="JAUJEB010000006">
    <property type="protein sequence ID" value="MDN5215394.1"/>
    <property type="molecule type" value="Genomic_DNA"/>
</dbReference>
<comment type="caution">
    <text evidence="1">The sequence shown here is derived from an EMBL/GenBank/DDBJ whole genome shotgun (WGS) entry which is preliminary data.</text>
</comment>
<name>A0ABT8LC93_9BACT</name>
<dbReference type="InterPro" id="IPR034660">
    <property type="entry name" value="DinB/YfiT-like"/>
</dbReference>
<dbReference type="InterPro" id="IPR011466">
    <property type="entry name" value="DUF1572"/>
</dbReference>
<dbReference type="Gene3D" id="1.20.120.450">
    <property type="entry name" value="dinb family like domain"/>
    <property type="match status" value="1"/>
</dbReference>
<accession>A0ABT8LC93</accession>
<gene>
    <name evidence="1" type="ORF">QQ020_25165</name>
</gene>
<protein>
    <submittedName>
        <fullName evidence="1">DinB family protein</fullName>
    </submittedName>
</protein>
<organism evidence="1 2">
    <name type="scientific">Agaribacillus aureus</name>
    <dbReference type="NCBI Taxonomy" id="3051825"/>
    <lineage>
        <taxon>Bacteria</taxon>
        <taxon>Pseudomonadati</taxon>
        <taxon>Bacteroidota</taxon>
        <taxon>Cytophagia</taxon>
        <taxon>Cytophagales</taxon>
        <taxon>Splendidivirgaceae</taxon>
        <taxon>Agaribacillus</taxon>
    </lineage>
</organism>
<dbReference type="RefSeq" id="WP_346760728.1">
    <property type="nucleotide sequence ID" value="NZ_JAUJEB010000006.1"/>
</dbReference>
<sequence>MSKQALMFLFERDLEQLTKEISAYSEESALWVIDGDIRNSGGNLCLHICGNLQHFVGKMLGNSDYVRQREQEFSDKDVPTTTLVALIETTKKVVLETIDSLSAEDMKKKEPVEFYKKDMDVEQFLIHLFGHMSYHLGQINYHRRLLNN</sequence>
<dbReference type="Pfam" id="PF07609">
    <property type="entry name" value="DUF1572"/>
    <property type="match status" value="1"/>
</dbReference>